<sequence length="428" mass="49463">MVTPFDSNTMKRMIKEAGCFGEKMQELMETYSKRSSRDPARFGPKIGEKIGEFKIVIRIGSGISDVYAAERDEGGLFAIKCSPKHVNLKGEYDIAKNCWQYSHLLKCLAYGEKEKYNFLIEELTGEDLHTFLINPEKDGSLKEVCKYLHEAMKGIQQFHGLKFMHQDIKLENFSICLANRSIVKLIDYGHSTSIGPHGICEKGKIGTIQFSSRDAMMHPEEQHRKSDLESWMYCLVYAAKETLLEPWCYTVGDDEVNPIILEQKQAVWNNPEKRLEFLTGLPVQFNEIMNIIDAVTPEKAIDYEAIYSSLQEVISRPTFTLIQGKQLDFCYALPFEPDEYQYFTTRNGTTAIKKGNIPYYNTHKTVKYWNGLVRSFKCKDCQRFYIYIDARKFEQDAKEGNVPPIEYTTDQVHPCKRIKRGKQSQQKL</sequence>
<protein>
    <submittedName>
        <fullName evidence="2">Protein kinase domain-containing protein</fullName>
    </submittedName>
</protein>
<name>A0AC34FSB9_9BILA</name>
<proteinExistence type="predicted"/>
<organism evidence="1 2">
    <name type="scientific">Panagrolaimus sp. ES5</name>
    <dbReference type="NCBI Taxonomy" id="591445"/>
    <lineage>
        <taxon>Eukaryota</taxon>
        <taxon>Metazoa</taxon>
        <taxon>Ecdysozoa</taxon>
        <taxon>Nematoda</taxon>
        <taxon>Chromadorea</taxon>
        <taxon>Rhabditida</taxon>
        <taxon>Tylenchina</taxon>
        <taxon>Panagrolaimomorpha</taxon>
        <taxon>Panagrolaimoidea</taxon>
        <taxon>Panagrolaimidae</taxon>
        <taxon>Panagrolaimus</taxon>
    </lineage>
</organism>
<evidence type="ECO:0000313" key="1">
    <source>
        <dbReference type="Proteomes" id="UP000887579"/>
    </source>
</evidence>
<evidence type="ECO:0000313" key="2">
    <source>
        <dbReference type="WBParaSite" id="ES5_v2.g20338.t1"/>
    </source>
</evidence>
<reference evidence="2" key="1">
    <citation type="submission" date="2022-11" db="UniProtKB">
        <authorList>
            <consortium name="WormBaseParasite"/>
        </authorList>
    </citation>
    <scope>IDENTIFICATION</scope>
</reference>
<dbReference type="Proteomes" id="UP000887579">
    <property type="component" value="Unplaced"/>
</dbReference>
<accession>A0AC34FSB9</accession>
<dbReference type="WBParaSite" id="ES5_v2.g20338.t1">
    <property type="protein sequence ID" value="ES5_v2.g20338.t1"/>
    <property type="gene ID" value="ES5_v2.g20338"/>
</dbReference>